<dbReference type="OrthoDB" id="1145223at2"/>
<keyword evidence="2" id="KW-1185">Reference proteome</keyword>
<proteinExistence type="predicted"/>
<evidence type="ECO:0000313" key="1">
    <source>
        <dbReference type="EMBL" id="KPM49086.1"/>
    </source>
</evidence>
<evidence type="ECO:0000313" key="2">
    <source>
        <dbReference type="Proteomes" id="UP000050454"/>
    </source>
</evidence>
<protein>
    <submittedName>
        <fullName evidence="1">Uncharacterized protein</fullName>
    </submittedName>
</protein>
<accession>A0A0P7C6P6</accession>
<gene>
    <name evidence="1" type="ORF">AFM12_00040</name>
</gene>
<dbReference type="EMBL" id="LGTQ01000005">
    <property type="protein sequence ID" value="KPM49086.1"/>
    <property type="molecule type" value="Genomic_DNA"/>
</dbReference>
<dbReference type="RefSeq" id="WP_055142929.1">
    <property type="nucleotide sequence ID" value="NZ_JXSZ01000005.1"/>
</dbReference>
<dbReference type="AlphaFoldDB" id="A0A0P7C6P6"/>
<organism evidence="1 2">
    <name type="scientific">Jiulongibacter sediminis</name>
    <dbReference type="NCBI Taxonomy" id="1605367"/>
    <lineage>
        <taxon>Bacteria</taxon>
        <taxon>Pseudomonadati</taxon>
        <taxon>Bacteroidota</taxon>
        <taxon>Cytophagia</taxon>
        <taxon>Cytophagales</taxon>
        <taxon>Leadbetterellaceae</taxon>
        <taxon>Jiulongibacter</taxon>
    </lineage>
</organism>
<comment type="caution">
    <text evidence="1">The sequence shown here is derived from an EMBL/GenBank/DDBJ whole genome shotgun (WGS) entry which is preliminary data.</text>
</comment>
<sequence length="240" mass="24980">MKANILLIILFTVSLSFYSVGQNALMTPDAVKIPSKTTAEMNAISSPIDGMVVYNTSTSSLWYYNSTWSELGPNTDSQVVDQLSLVGTTLHLSLSGDGQAPKTVNLSSLSGGGGGSANYLPVRAYVSSANYGPRFNIFSTSYSASIESSEMPLPFSGTISKLSASCSRTLDSGSEVTMEVMVNGSAVLSLVIDNADGTSVVTNTGSVAITEGQKITLRSAETGGVHPGANTWCSGFITID</sequence>
<name>A0A0P7C6P6_9BACT</name>
<reference evidence="1 2" key="1">
    <citation type="submission" date="2015-07" db="EMBL/GenBank/DDBJ databases">
        <title>The draft genome sequence of Leadbetterella sp. JN14-9.</title>
        <authorList>
            <person name="Liu Y."/>
            <person name="Du J."/>
            <person name="Shao Z."/>
        </authorList>
    </citation>
    <scope>NUCLEOTIDE SEQUENCE [LARGE SCALE GENOMIC DNA]</scope>
    <source>
        <strain evidence="1 2">JN14-9</strain>
    </source>
</reference>
<dbReference type="Proteomes" id="UP000050454">
    <property type="component" value="Unassembled WGS sequence"/>
</dbReference>
<dbReference type="STRING" id="1605367.AFM12_00040"/>